<keyword evidence="3" id="KW-1185">Reference proteome</keyword>
<protein>
    <submittedName>
        <fullName evidence="2">Uncharacterized protein</fullName>
    </submittedName>
</protein>
<gene>
    <name evidence="2" type="ORF">HUT05_09790</name>
</gene>
<dbReference type="AlphaFoldDB" id="A0A7H8T6S4"/>
<evidence type="ECO:0000313" key="2">
    <source>
        <dbReference type="EMBL" id="QKZ17610.1"/>
    </source>
</evidence>
<evidence type="ECO:0000256" key="1">
    <source>
        <dbReference type="SAM" id="MobiDB-lite"/>
    </source>
</evidence>
<evidence type="ECO:0000313" key="3">
    <source>
        <dbReference type="Proteomes" id="UP000509418"/>
    </source>
</evidence>
<organism evidence="2 3">
    <name type="scientific">Streptomyces chartreusis</name>
    <dbReference type="NCBI Taxonomy" id="1969"/>
    <lineage>
        <taxon>Bacteria</taxon>
        <taxon>Bacillati</taxon>
        <taxon>Actinomycetota</taxon>
        <taxon>Actinomycetes</taxon>
        <taxon>Kitasatosporales</taxon>
        <taxon>Streptomycetaceae</taxon>
        <taxon>Streptomyces</taxon>
    </lineage>
</organism>
<feature type="compositionally biased region" description="Basic and acidic residues" evidence="1">
    <location>
        <begin position="252"/>
        <end position="266"/>
    </location>
</feature>
<feature type="region of interest" description="Disordered" evidence="1">
    <location>
        <begin position="207"/>
        <end position="266"/>
    </location>
</feature>
<dbReference type="EMBL" id="CP056041">
    <property type="protein sequence ID" value="QKZ17610.1"/>
    <property type="molecule type" value="Genomic_DNA"/>
</dbReference>
<reference evidence="2 3" key="1">
    <citation type="submission" date="2020-06" db="EMBL/GenBank/DDBJ databases">
        <title>Genome mining for natural products.</title>
        <authorList>
            <person name="Zhang B."/>
            <person name="Shi J."/>
            <person name="Ge H."/>
        </authorList>
    </citation>
    <scope>NUCLEOTIDE SEQUENCE [LARGE SCALE GENOMIC DNA]</scope>
    <source>
        <strain evidence="2 3">NA02069</strain>
    </source>
</reference>
<name>A0A7H8T6S4_STRCX</name>
<dbReference type="Proteomes" id="UP000509418">
    <property type="component" value="Chromosome"/>
</dbReference>
<feature type="compositionally biased region" description="Basic and acidic residues" evidence="1">
    <location>
        <begin position="222"/>
        <end position="233"/>
    </location>
</feature>
<proteinExistence type="predicted"/>
<sequence>MADTGLLDLVMRPIQARWLDLVLLVDDGVSMLLWRRLVTEVRQLLERTGAFRTVRVHGLDSRSSRAPLISVRPYQNDEGSSAPPLNATDSSLGSTLLLLMSDGVGTAWHDGRIHDVLARLAQLGPTTVMHTLPEPLREYSGIKSSHWRVTTRRAGAANGTWEIHDPVLPPELVPFDGLCVPVLEPSPISVETWARLVGTQGATAELPLLTPAPPALPNPAESRSRARDAEQDQSRTAASMIPVRTPLQLWVHSDHPASSRPGREDR</sequence>
<accession>A0A7H8T6S4</accession>